<feature type="transmembrane region" description="Helical" evidence="1">
    <location>
        <begin position="94"/>
        <end position="118"/>
    </location>
</feature>
<keyword evidence="3" id="KW-1185">Reference proteome</keyword>
<dbReference type="OrthoDB" id="3265563at2759"/>
<dbReference type="Proteomes" id="UP000053593">
    <property type="component" value="Unassembled WGS sequence"/>
</dbReference>
<name>A0A0D0D499_9AGAR</name>
<keyword evidence="1" id="KW-1133">Transmembrane helix</keyword>
<feature type="transmembrane region" description="Helical" evidence="1">
    <location>
        <begin position="186"/>
        <end position="209"/>
    </location>
</feature>
<dbReference type="HOGENOM" id="CLU_1004932_0_0_1"/>
<sequence>MPRKFDIPSVKKFLFPIIIALSVLATINIAYDLVGEGYAILYTIPFPNEKAFMIAGQCIDEITYFISDILGDIVLFHRVYAIWGSQKKITFPTFLIVLVAKVLSIIEAVIALWGLLGLSDYDKYVSVRFLWMSPSFFFEFRDRKCLCKYIDDSFNCRIWWMSRALQAGTPSGSKPGPQRRWYHKTVAIVVESGVIYPIYLIVGACGVLVNSTCLGVISVGLAPTLIAVRVGLGSAYDDQSFSTMGRSAIIFSPHDDYQRSTAHILDSALVSSRYNPEDASAASVKDGKLSEVV</sequence>
<evidence type="ECO:0000313" key="2">
    <source>
        <dbReference type="EMBL" id="KIK64183.1"/>
    </source>
</evidence>
<gene>
    <name evidence="2" type="ORF">GYMLUDRAFT_241371</name>
</gene>
<feature type="transmembrane region" description="Helical" evidence="1">
    <location>
        <begin position="215"/>
        <end position="236"/>
    </location>
</feature>
<dbReference type="EMBL" id="KN834762">
    <property type="protein sequence ID" value="KIK64183.1"/>
    <property type="molecule type" value="Genomic_DNA"/>
</dbReference>
<keyword evidence="1" id="KW-0472">Membrane</keyword>
<accession>A0A0D0D499</accession>
<dbReference type="AlphaFoldDB" id="A0A0D0D499"/>
<evidence type="ECO:0000313" key="3">
    <source>
        <dbReference type="Proteomes" id="UP000053593"/>
    </source>
</evidence>
<evidence type="ECO:0000256" key="1">
    <source>
        <dbReference type="SAM" id="Phobius"/>
    </source>
</evidence>
<proteinExistence type="predicted"/>
<organism evidence="2 3">
    <name type="scientific">Collybiopsis luxurians FD-317 M1</name>
    <dbReference type="NCBI Taxonomy" id="944289"/>
    <lineage>
        <taxon>Eukaryota</taxon>
        <taxon>Fungi</taxon>
        <taxon>Dikarya</taxon>
        <taxon>Basidiomycota</taxon>
        <taxon>Agaricomycotina</taxon>
        <taxon>Agaricomycetes</taxon>
        <taxon>Agaricomycetidae</taxon>
        <taxon>Agaricales</taxon>
        <taxon>Marasmiineae</taxon>
        <taxon>Omphalotaceae</taxon>
        <taxon>Collybiopsis</taxon>
        <taxon>Collybiopsis luxurians</taxon>
    </lineage>
</organism>
<reference evidence="2 3" key="1">
    <citation type="submission" date="2014-04" db="EMBL/GenBank/DDBJ databases">
        <title>Evolutionary Origins and Diversification of the Mycorrhizal Mutualists.</title>
        <authorList>
            <consortium name="DOE Joint Genome Institute"/>
            <consortium name="Mycorrhizal Genomics Consortium"/>
            <person name="Kohler A."/>
            <person name="Kuo A."/>
            <person name="Nagy L.G."/>
            <person name="Floudas D."/>
            <person name="Copeland A."/>
            <person name="Barry K.W."/>
            <person name="Cichocki N."/>
            <person name="Veneault-Fourrey C."/>
            <person name="LaButti K."/>
            <person name="Lindquist E.A."/>
            <person name="Lipzen A."/>
            <person name="Lundell T."/>
            <person name="Morin E."/>
            <person name="Murat C."/>
            <person name="Riley R."/>
            <person name="Ohm R."/>
            <person name="Sun H."/>
            <person name="Tunlid A."/>
            <person name="Henrissat B."/>
            <person name="Grigoriev I.V."/>
            <person name="Hibbett D.S."/>
            <person name="Martin F."/>
        </authorList>
    </citation>
    <scope>NUCLEOTIDE SEQUENCE [LARGE SCALE GENOMIC DNA]</scope>
    <source>
        <strain evidence="2 3">FD-317 M1</strain>
    </source>
</reference>
<keyword evidence="1" id="KW-0812">Transmembrane</keyword>
<feature type="transmembrane region" description="Helical" evidence="1">
    <location>
        <begin position="12"/>
        <end position="31"/>
    </location>
</feature>
<protein>
    <submittedName>
        <fullName evidence="2">Uncharacterized protein</fullName>
    </submittedName>
</protein>